<dbReference type="Gene3D" id="3.40.50.12710">
    <property type="match status" value="1"/>
</dbReference>
<comment type="caution">
    <text evidence="3">The sequence shown here is derived from an EMBL/GenBank/DDBJ whole genome shotgun (WGS) entry which is preliminary data.</text>
</comment>
<evidence type="ECO:0000256" key="1">
    <source>
        <dbReference type="ARBA" id="ARBA00022603"/>
    </source>
</evidence>
<dbReference type="EMBL" id="JBHTKR010000007">
    <property type="protein sequence ID" value="MFD1196390.1"/>
    <property type="molecule type" value="Genomic_DNA"/>
</dbReference>
<dbReference type="InterPro" id="IPR029063">
    <property type="entry name" value="SAM-dependent_MTases_sf"/>
</dbReference>
<keyword evidence="4" id="KW-1185">Reference proteome</keyword>
<evidence type="ECO:0000313" key="4">
    <source>
        <dbReference type="Proteomes" id="UP001597151"/>
    </source>
</evidence>
<dbReference type="RefSeq" id="WP_380794377.1">
    <property type="nucleotide sequence ID" value="NZ_JBHTKR010000007.1"/>
</dbReference>
<name>A0ABW3TI84_9RHOB</name>
<reference evidence="4" key="1">
    <citation type="journal article" date="2019" name="Int. J. Syst. Evol. Microbiol.">
        <title>The Global Catalogue of Microorganisms (GCM) 10K type strain sequencing project: providing services to taxonomists for standard genome sequencing and annotation.</title>
        <authorList>
            <consortium name="The Broad Institute Genomics Platform"/>
            <consortium name="The Broad Institute Genome Sequencing Center for Infectious Disease"/>
            <person name="Wu L."/>
            <person name="Ma J."/>
        </authorList>
    </citation>
    <scope>NUCLEOTIDE SEQUENCE [LARGE SCALE GENOMIC DNA]</scope>
    <source>
        <strain evidence="4">CCUG 55328</strain>
    </source>
</reference>
<dbReference type="PANTHER" id="PTHR12049:SF7">
    <property type="entry name" value="PROTEIN ARGININE METHYLTRANSFERASE NDUFAF7, MITOCHONDRIAL"/>
    <property type="match status" value="1"/>
</dbReference>
<keyword evidence="1 3" id="KW-0489">Methyltransferase</keyword>
<dbReference type="Pfam" id="PF02636">
    <property type="entry name" value="Methyltransf_28"/>
    <property type="match status" value="1"/>
</dbReference>
<dbReference type="InterPro" id="IPR038375">
    <property type="entry name" value="NDUFAF7_sf"/>
</dbReference>
<organism evidence="3 4">
    <name type="scientific">Seohaeicola saemankumensis</name>
    <dbReference type="NCBI Taxonomy" id="481181"/>
    <lineage>
        <taxon>Bacteria</taxon>
        <taxon>Pseudomonadati</taxon>
        <taxon>Pseudomonadota</taxon>
        <taxon>Alphaproteobacteria</taxon>
        <taxon>Rhodobacterales</taxon>
        <taxon>Roseobacteraceae</taxon>
        <taxon>Seohaeicola</taxon>
    </lineage>
</organism>
<gene>
    <name evidence="3" type="ORF">ACFQ3C_17090</name>
</gene>
<dbReference type="SUPFAM" id="SSF53335">
    <property type="entry name" value="S-adenosyl-L-methionine-dependent methyltransferases"/>
    <property type="match status" value="1"/>
</dbReference>
<protein>
    <submittedName>
        <fullName evidence="3">Class I SAM-dependent methyltransferase</fullName>
    </submittedName>
</protein>
<keyword evidence="2" id="KW-0808">Transferase</keyword>
<accession>A0ABW3TI84</accession>
<sequence>MIDKPHETNALGRILLDRIRTQGPLTIAQYMAECLLHPTLGYYTTRDPLGASGDFITAPEISQMFGEMIGLCLAQAWLDQGQPTPFALAELGPGRGTLMADILRVTRKVPGFHDAAHVHLVEASDRMRDSQARTLAGLAPKDRITWHDGVDSLPQMPLYLVANEFFDALPIRQFLRTDAGFSEMVVSTTMDQLVVGLVPAPANPALQARLADTRANDIVEICAAAPVIAQQVGQRIADHSGLALIDDYGDWRSLGDTLQAMGRQTYASPFDKPGEVDLTAHVDFEALLADVPCAHSRLTTQGVFLERLGITPRAQALAERLTGAALDDHIAAHRRLTHPGEMGTLFKVVALFPKGAPPPPGLDA</sequence>
<evidence type="ECO:0000313" key="3">
    <source>
        <dbReference type="EMBL" id="MFD1196390.1"/>
    </source>
</evidence>
<dbReference type="GO" id="GO:0032259">
    <property type="term" value="P:methylation"/>
    <property type="evidence" value="ECO:0007669"/>
    <property type="project" value="UniProtKB-KW"/>
</dbReference>
<dbReference type="PANTHER" id="PTHR12049">
    <property type="entry name" value="PROTEIN ARGININE METHYLTRANSFERASE NDUFAF7, MITOCHONDRIAL"/>
    <property type="match status" value="1"/>
</dbReference>
<dbReference type="InterPro" id="IPR003788">
    <property type="entry name" value="NDUFAF7"/>
</dbReference>
<evidence type="ECO:0000256" key="2">
    <source>
        <dbReference type="ARBA" id="ARBA00022679"/>
    </source>
</evidence>
<dbReference type="Proteomes" id="UP001597151">
    <property type="component" value="Unassembled WGS sequence"/>
</dbReference>
<proteinExistence type="predicted"/>
<dbReference type="GO" id="GO:0008168">
    <property type="term" value="F:methyltransferase activity"/>
    <property type="evidence" value="ECO:0007669"/>
    <property type="project" value="UniProtKB-KW"/>
</dbReference>